<feature type="compositionally biased region" description="Basic and acidic residues" evidence="1">
    <location>
        <begin position="79"/>
        <end position="88"/>
    </location>
</feature>
<evidence type="ECO:0000313" key="3">
    <source>
        <dbReference type="Proteomes" id="UP001160483"/>
    </source>
</evidence>
<accession>A0AAU9KIJ2</accession>
<name>A0AAU9KIJ2_9STRA</name>
<organism evidence="2 3">
    <name type="scientific">Peronospora belbahrii</name>
    <dbReference type="NCBI Taxonomy" id="622444"/>
    <lineage>
        <taxon>Eukaryota</taxon>
        <taxon>Sar</taxon>
        <taxon>Stramenopiles</taxon>
        <taxon>Oomycota</taxon>
        <taxon>Peronosporomycetes</taxon>
        <taxon>Peronosporales</taxon>
        <taxon>Peronosporaceae</taxon>
        <taxon>Peronospora</taxon>
    </lineage>
</organism>
<reference evidence="2" key="1">
    <citation type="submission" date="2021-11" db="EMBL/GenBank/DDBJ databases">
        <authorList>
            <person name="Islam A."/>
            <person name="Islam S."/>
            <person name="Flora M.S."/>
            <person name="Rahman M."/>
            <person name="Ziaur R.M."/>
            <person name="Epstein J.H."/>
            <person name="Hassan M."/>
            <person name="Klassen M."/>
            <person name="Woodard K."/>
            <person name="Webb A."/>
            <person name="Webby R.J."/>
            <person name="El Zowalaty M.E."/>
        </authorList>
    </citation>
    <scope>NUCLEOTIDE SEQUENCE</scope>
    <source>
        <strain evidence="2">Pbs3</strain>
    </source>
</reference>
<feature type="region of interest" description="Disordered" evidence="1">
    <location>
        <begin position="79"/>
        <end position="120"/>
    </location>
</feature>
<dbReference type="EMBL" id="CAKKTJ010000095">
    <property type="protein sequence ID" value="CAH0474141.1"/>
    <property type="molecule type" value="Genomic_DNA"/>
</dbReference>
<dbReference type="Proteomes" id="UP001160483">
    <property type="component" value="Unassembled WGS sequence"/>
</dbReference>
<comment type="caution">
    <text evidence="2">The sequence shown here is derived from an EMBL/GenBank/DDBJ whole genome shotgun (WGS) entry which is preliminary data.</text>
</comment>
<proteinExistence type="predicted"/>
<feature type="region of interest" description="Disordered" evidence="1">
    <location>
        <begin position="1"/>
        <end position="47"/>
    </location>
</feature>
<evidence type="ECO:0000256" key="1">
    <source>
        <dbReference type="SAM" id="MobiDB-lite"/>
    </source>
</evidence>
<feature type="compositionally biased region" description="Basic and acidic residues" evidence="1">
    <location>
        <begin position="109"/>
        <end position="120"/>
    </location>
</feature>
<protein>
    <recommendedName>
        <fullName evidence="4">RPEL repeat protein</fullName>
    </recommendedName>
</protein>
<evidence type="ECO:0008006" key="4">
    <source>
        <dbReference type="Google" id="ProtNLM"/>
    </source>
</evidence>
<feature type="compositionally biased region" description="Basic and acidic residues" evidence="1">
    <location>
        <begin position="20"/>
        <end position="34"/>
    </location>
</feature>
<gene>
    <name evidence="2" type="ORF">PBS003_LOCUS1008</name>
</gene>
<dbReference type="AlphaFoldDB" id="A0AAU9KIJ2"/>
<evidence type="ECO:0000313" key="2">
    <source>
        <dbReference type="EMBL" id="CAH0474141.1"/>
    </source>
</evidence>
<sequence>MKSDPSPIRGTEASVPIRGQRLEERSSQTARDKILANGDSLDERRNTGTALDEETVIRGQRLMKSDRRIRDSLMKRSVDTGHLDEERSVANTGTALDEERSVHTGTALDEERPSPIRDSA</sequence>